<reference evidence="3" key="1">
    <citation type="submission" date="2016-11" db="EMBL/GenBank/DDBJ databases">
        <title>Complete Genome Sequence of alachlor-degrading Sphingomonas sp. strain JJ-A5.</title>
        <authorList>
            <person name="Lee H."/>
            <person name="Ka J.-O."/>
        </authorList>
    </citation>
    <scope>NUCLEOTIDE SEQUENCE [LARGE SCALE GENOMIC DNA]</scope>
    <source>
        <strain evidence="3">JJ-A5</strain>
    </source>
</reference>
<dbReference type="RefSeq" id="WP_072595751.1">
    <property type="nucleotide sequence ID" value="NZ_CP018221.1"/>
</dbReference>
<name>A0A1L3ZRC9_9SPHN</name>
<protein>
    <recommendedName>
        <fullName evidence="4">DUF1467 domain-containing protein</fullName>
    </recommendedName>
</protein>
<dbReference type="STRING" id="1921510.BSL82_01715"/>
<evidence type="ECO:0000256" key="1">
    <source>
        <dbReference type="SAM" id="Phobius"/>
    </source>
</evidence>
<keyword evidence="3" id="KW-1185">Reference proteome</keyword>
<accession>A0A1L3ZRC9</accession>
<keyword evidence="1" id="KW-1133">Transmembrane helix</keyword>
<sequence length="94" mass="10445">MKLTSILAIYALFWTLSLFVILPIGVKTSEEMGEERGKGHADSAPHRHDLKRKVVWTTLLASALFAVFYANYVYGWVTLGTFPVPEPAGFNTAD</sequence>
<keyword evidence="1" id="KW-0812">Transmembrane</keyword>
<dbReference type="OrthoDB" id="9804637at2"/>
<evidence type="ECO:0008006" key="4">
    <source>
        <dbReference type="Google" id="ProtNLM"/>
    </source>
</evidence>
<dbReference type="Proteomes" id="UP000182063">
    <property type="component" value="Chromosome"/>
</dbReference>
<dbReference type="EMBL" id="CP018221">
    <property type="protein sequence ID" value="API58175.1"/>
    <property type="molecule type" value="Genomic_DNA"/>
</dbReference>
<dbReference type="KEGG" id="sphj:BSL82_01715"/>
<keyword evidence="1" id="KW-0472">Membrane</keyword>
<evidence type="ECO:0000313" key="3">
    <source>
        <dbReference type="Proteomes" id="UP000182063"/>
    </source>
</evidence>
<dbReference type="InterPro" id="IPR009935">
    <property type="entry name" value="DUF1467"/>
</dbReference>
<dbReference type="Pfam" id="PF07330">
    <property type="entry name" value="DUF1467"/>
    <property type="match status" value="1"/>
</dbReference>
<organism evidence="2 3">
    <name type="scientific">Tardibacter chloracetimidivorans</name>
    <dbReference type="NCBI Taxonomy" id="1921510"/>
    <lineage>
        <taxon>Bacteria</taxon>
        <taxon>Pseudomonadati</taxon>
        <taxon>Pseudomonadota</taxon>
        <taxon>Alphaproteobacteria</taxon>
        <taxon>Sphingomonadales</taxon>
        <taxon>Sphingomonadaceae</taxon>
        <taxon>Tardibacter</taxon>
    </lineage>
</organism>
<evidence type="ECO:0000313" key="2">
    <source>
        <dbReference type="EMBL" id="API58175.1"/>
    </source>
</evidence>
<proteinExistence type="predicted"/>
<gene>
    <name evidence="2" type="ORF">BSL82_01715</name>
</gene>
<feature type="transmembrane region" description="Helical" evidence="1">
    <location>
        <begin position="6"/>
        <end position="26"/>
    </location>
</feature>
<feature type="transmembrane region" description="Helical" evidence="1">
    <location>
        <begin position="54"/>
        <end position="74"/>
    </location>
</feature>
<dbReference type="AlphaFoldDB" id="A0A1L3ZRC9"/>